<sequence length="500" mass="57818">MSILNLTFRLVCLVVLLDIHPIVGAVISNDRKGENTDSLIAHPSATQLVSTDRIQSDIEQAREMMDASPDSAMIVINQVLKLLNTADLDEYKGEAYIVKSAIYSYKAQYDSAVHYSYQALIQGEKHQNNQIIFDAYNNLGIDYMYNEDYEQARIYFERAVQKADQMGERYRKGHALNNLGMIAYYQNEIDMELEYYSQALAIFEELNEEEGIGNALLNIGTHFMERQSYLQAESYYLRALKVYDNLGYKSAYGQVLGSMAENYLAQQKYPEALDMAKKAMDIFEDNHTPSELAYSLELLKSIYLEMGDYQGAYSFMARYHSLYEQIFNDEKSKQIANLHLKFETSLKEAEIERLNLEYEMQRVELNHTRIIMLVISVFAVIVLIAAVIIYVLRIKYYKAERLAQESQLEALQTRYIELLNGPNSFKLELDREELNKRLFNPLTSREYEIMDLSLRGKTNQELADQLFISLSTVKFHLGNIYNKLGVSNKKEAMEYVIKTS</sequence>
<evidence type="ECO:0000259" key="8">
    <source>
        <dbReference type="PROSITE" id="PS50043"/>
    </source>
</evidence>
<keyword evidence="7" id="KW-0812">Transmembrane</keyword>
<evidence type="ECO:0000256" key="1">
    <source>
        <dbReference type="ARBA" id="ARBA00004496"/>
    </source>
</evidence>
<feature type="repeat" description="TPR" evidence="6">
    <location>
        <begin position="133"/>
        <end position="166"/>
    </location>
</feature>
<feature type="domain" description="HTH luxR-type" evidence="8">
    <location>
        <begin position="435"/>
        <end position="500"/>
    </location>
</feature>
<dbReference type="PANTHER" id="PTHR46630:SF1">
    <property type="entry name" value="TETRATRICOPEPTIDE REPEAT PROTEIN 29"/>
    <property type="match status" value="1"/>
</dbReference>
<organism evidence="9 10">
    <name type="scientific">Reichenbachiella agarivorans</name>
    <dbReference type="NCBI Taxonomy" id="2979464"/>
    <lineage>
        <taxon>Bacteria</taxon>
        <taxon>Pseudomonadati</taxon>
        <taxon>Bacteroidota</taxon>
        <taxon>Cytophagia</taxon>
        <taxon>Cytophagales</taxon>
        <taxon>Reichenbachiellaceae</taxon>
        <taxon>Reichenbachiella</taxon>
    </lineage>
</organism>
<accession>A0ABY6CME5</accession>
<dbReference type="Pfam" id="PF13424">
    <property type="entry name" value="TPR_12"/>
    <property type="match status" value="2"/>
</dbReference>
<proteinExistence type="inferred from homology"/>
<feature type="transmembrane region" description="Helical" evidence="7">
    <location>
        <begin position="370"/>
        <end position="392"/>
    </location>
</feature>
<name>A0ABY6CME5_9BACT</name>
<evidence type="ECO:0000313" key="9">
    <source>
        <dbReference type="EMBL" id="UXP31647.1"/>
    </source>
</evidence>
<dbReference type="PANTHER" id="PTHR46630">
    <property type="entry name" value="TETRATRICOPEPTIDE REPEAT PROTEIN 29"/>
    <property type="match status" value="1"/>
</dbReference>
<dbReference type="InterPro" id="IPR011990">
    <property type="entry name" value="TPR-like_helical_dom_sf"/>
</dbReference>
<dbReference type="InterPro" id="IPR019734">
    <property type="entry name" value="TPR_rpt"/>
</dbReference>
<keyword evidence="7" id="KW-0472">Membrane</keyword>
<keyword evidence="4 6" id="KW-0802">TPR repeat</keyword>
<gene>
    <name evidence="9" type="ORF">N6H18_14960</name>
</gene>
<comment type="subcellular location">
    <subcellularLocation>
        <location evidence="1">Cytoplasm</location>
    </subcellularLocation>
</comment>
<keyword evidence="2" id="KW-0963">Cytoplasm</keyword>
<dbReference type="PRINTS" id="PR00038">
    <property type="entry name" value="HTHLUXR"/>
</dbReference>
<dbReference type="CDD" id="cd06170">
    <property type="entry name" value="LuxR_C_like"/>
    <property type="match status" value="1"/>
</dbReference>
<protein>
    <submittedName>
        <fullName evidence="9">Tetratricopeptide repeat protein</fullName>
    </submittedName>
</protein>
<evidence type="ECO:0000256" key="6">
    <source>
        <dbReference type="PROSITE-ProRule" id="PRU00339"/>
    </source>
</evidence>
<evidence type="ECO:0000256" key="2">
    <source>
        <dbReference type="ARBA" id="ARBA00022490"/>
    </source>
</evidence>
<dbReference type="Pfam" id="PF00196">
    <property type="entry name" value="GerE"/>
    <property type="match status" value="1"/>
</dbReference>
<keyword evidence="3" id="KW-0677">Repeat</keyword>
<dbReference type="InterPro" id="IPR016032">
    <property type="entry name" value="Sig_transdc_resp-reg_C-effctor"/>
</dbReference>
<evidence type="ECO:0000256" key="5">
    <source>
        <dbReference type="ARBA" id="ARBA00038253"/>
    </source>
</evidence>
<dbReference type="PROSITE" id="PS50043">
    <property type="entry name" value="HTH_LUXR_2"/>
    <property type="match status" value="1"/>
</dbReference>
<dbReference type="SMART" id="SM00028">
    <property type="entry name" value="TPR"/>
    <property type="match status" value="5"/>
</dbReference>
<dbReference type="Gene3D" id="1.10.10.10">
    <property type="entry name" value="Winged helix-like DNA-binding domain superfamily/Winged helix DNA-binding domain"/>
    <property type="match status" value="1"/>
</dbReference>
<dbReference type="PROSITE" id="PS50005">
    <property type="entry name" value="TPR"/>
    <property type="match status" value="1"/>
</dbReference>
<dbReference type="Proteomes" id="UP001065174">
    <property type="component" value="Chromosome"/>
</dbReference>
<dbReference type="SMART" id="SM00421">
    <property type="entry name" value="HTH_LUXR"/>
    <property type="match status" value="1"/>
</dbReference>
<dbReference type="SUPFAM" id="SSF46894">
    <property type="entry name" value="C-terminal effector domain of the bipartite response regulators"/>
    <property type="match status" value="1"/>
</dbReference>
<comment type="similarity">
    <text evidence="5">Belongs to the Rap family.</text>
</comment>
<dbReference type="Gene3D" id="1.25.40.10">
    <property type="entry name" value="Tetratricopeptide repeat domain"/>
    <property type="match status" value="2"/>
</dbReference>
<keyword evidence="7" id="KW-1133">Transmembrane helix</keyword>
<evidence type="ECO:0000256" key="3">
    <source>
        <dbReference type="ARBA" id="ARBA00022737"/>
    </source>
</evidence>
<dbReference type="InterPro" id="IPR036388">
    <property type="entry name" value="WH-like_DNA-bd_sf"/>
</dbReference>
<reference evidence="9" key="1">
    <citation type="submission" date="2022-09" db="EMBL/GenBank/DDBJ databases">
        <title>Comparative genomics and taxonomic characterization of three novel marine species of genus Reichenbachiella exhibiting antioxidant and polysaccharide degradation activities.</title>
        <authorList>
            <person name="Muhammad N."/>
            <person name="Lee Y.-J."/>
            <person name="Ko J."/>
            <person name="Kim S.-G."/>
        </authorList>
    </citation>
    <scope>NUCLEOTIDE SEQUENCE</scope>
    <source>
        <strain evidence="9">BKB1-1</strain>
    </source>
</reference>
<dbReference type="InterPro" id="IPR000792">
    <property type="entry name" value="Tscrpt_reg_LuxR_C"/>
</dbReference>
<dbReference type="RefSeq" id="WP_262309086.1">
    <property type="nucleotide sequence ID" value="NZ_CP106679.1"/>
</dbReference>
<dbReference type="EMBL" id="CP106679">
    <property type="protein sequence ID" value="UXP31647.1"/>
    <property type="molecule type" value="Genomic_DNA"/>
</dbReference>
<dbReference type="SUPFAM" id="SSF48452">
    <property type="entry name" value="TPR-like"/>
    <property type="match status" value="2"/>
</dbReference>
<keyword evidence="10" id="KW-1185">Reference proteome</keyword>
<evidence type="ECO:0000256" key="4">
    <source>
        <dbReference type="ARBA" id="ARBA00022803"/>
    </source>
</evidence>
<dbReference type="InterPro" id="IPR051476">
    <property type="entry name" value="Bac_ResReg_Asp_Phosphatase"/>
</dbReference>
<evidence type="ECO:0000256" key="7">
    <source>
        <dbReference type="SAM" id="Phobius"/>
    </source>
</evidence>
<evidence type="ECO:0000313" key="10">
    <source>
        <dbReference type="Proteomes" id="UP001065174"/>
    </source>
</evidence>